<keyword evidence="1" id="KW-0812">Transmembrane</keyword>
<keyword evidence="1" id="KW-1133">Transmembrane helix</keyword>
<feature type="transmembrane region" description="Helical" evidence="1">
    <location>
        <begin position="231"/>
        <end position="250"/>
    </location>
</feature>
<dbReference type="AlphaFoldDB" id="A0A510V7C3"/>
<keyword evidence="3" id="KW-1185">Reference proteome</keyword>
<dbReference type="RefSeq" id="WP_146929344.1">
    <property type="nucleotide sequence ID" value="NZ_BJUB01000011.1"/>
</dbReference>
<reference evidence="2 3" key="1">
    <citation type="submission" date="2019-07" db="EMBL/GenBank/DDBJ databases">
        <title>Whole genome shotgun sequence of Cellulomonas xylanilytica NBRC 101102.</title>
        <authorList>
            <person name="Hosoyama A."/>
            <person name="Uohara A."/>
            <person name="Ohji S."/>
            <person name="Ichikawa N."/>
        </authorList>
    </citation>
    <scope>NUCLEOTIDE SEQUENCE [LARGE SCALE GENOMIC DNA]</scope>
    <source>
        <strain evidence="2 3">NBRC 101102</strain>
    </source>
</reference>
<sequence length="334" mass="33645">MPHTPWRHLVGVGAGLVGVLTVLVLAFLWPAVTSEPRDLPVAVAGPPAAVAPVAQGLDERAPGAFEVVPAADRAAAVYLVETRDAYGALVLGEQPEILVASGGSPLVAQQLTALAPSMQAQLGVPVTVTELVPLLPGDPRGAILGAVTFPLVIGGMIGGIAISVTVVGVWRRVTAVTAYSVLGGLAVAGVLQGWFGALAGSYWVNAGIIGLAILAIGGVIVGVVSVVGRPGIAIGPVLFLLVANPIASAAQPWQMLPAPWGAIGQWLPPGAAAALLRDESYFPQAGTTQLWVALGSWALVGLLLAATGHLRDTGAASRAALAEASEQEPQLVPA</sequence>
<feature type="transmembrane region" description="Helical" evidence="1">
    <location>
        <begin position="142"/>
        <end position="169"/>
    </location>
</feature>
<name>A0A510V7C3_9CELL</name>
<dbReference type="OrthoDB" id="2151407at2"/>
<gene>
    <name evidence="2" type="ORF">CXY01_32870</name>
</gene>
<evidence type="ECO:0008006" key="4">
    <source>
        <dbReference type="Google" id="ProtNLM"/>
    </source>
</evidence>
<evidence type="ECO:0000256" key="1">
    <source>
        <dbReference type="SAM" id="Phobius"/>
    </source>
</evidence>
<keyword evidence="1" id="KW-0472">Membrane</keyword>
<organism evidence="2 3">
    <name type="scientific">Cellulomonas xylanilytica</name>
    <dbReference type="NCBI Taxonomy" id="233583"/>
    <lineage>
        <taxon>Bacteria</taxon>
        <taxon>Bacillati</taxon>
        <taxon>Actinomycetota</taxon>
        <taxon>Actinomycetes</taxon>
        <taxon>Micrococcales</taxon>
        <taxon>Cellulomonadaceae</taxon>
        <taxon>Cellulomonas</taxon>
    </lineage>
</organism>
<dbReference type="Proteomes" id="UP000321118">
    <property type="component" value="Unassembled WGS sequence"/>
</dbReference>
<comment type="caution">
    <text evidence="2">The sequence shown here is derived from an EMBL/GenBank/DDBJ whole genome shotgun (WGS) entry which is preliminary data.</text>
</comment>
<protein>
    <recommendedName>
        <fullName evidence="4">ABC transporter permease</fullName>
    </recommendedName>
</protein>
<accession>A0A510V7C3</accession>
<evidence type="ECO:0000313" key="3">
    <source>
        <dbReference type="Proteomes" id="UP000321118"/>
    </source>
</evidence>
<feature type="transmembrane region" description="Helical" evidence="1">
    <location>
        <begin position="176"/>
        <end position="196"/>
    </location>
</feature>
<dbReference type="EMBL" id="BJUB01000011">
    <property type="protein sequence ID" value="GEK22767.1"/>
    <property type="molecule type" value="Genomic_DNA"/>
</dbReference>
<evidence type="ECO:0000313" key="2">
    <source>
        <dbReference type="EMBL" id="GEK22767.1"/>
    </source>
</evidence>
<feature type="transmembrane region" description="Helical" evidence="1">
    <location>
        <begin position="12"/>
        <end position="32"/>
    </location>
</feature>
<proteinExistence type="predicted"/>
<feature type="transmembrane region" description="Helical" evidence="1">
    <location>
        <begin position="290"/>
        <end position="310"/>
    </location>
</feature>
<feature type="transmembrane region" description="Helical" evidence="1">
    <location>
        <begin position="202"/>
        <end position="224"/>
    </location>
</feature>